<organism evidence="1 2">
    <name type="scientific">Nitrosomonas ureae</name>
    <dbReference type="NCBI Taxonomy" id="44577"/>
    <lineage>
        <taxon>Bacteria</taxon>
        <taxon>Pseudomonadati</taxon>
        <taxon>Pseudomonadota</taxon>
        <taxon>Betaproteobacteria</taxon>
        <taxon>Nitrosomonadales</taxon>
        <taxon>Nitrosomonadaceae</taxon>
        <taxon>Nitrosomonas</taxon>
    </lineage>
</organism>
<dbReference type="Proteomes" id="UP000181998">
    <property type="component" value="Unassembled WGS sequence"/>
</dbReference>
<dbReference type="EMBL" id="FOFX01000094">
    <property type="protein sequence ID" value="SEQ58703.1"/>
    <property type="molecule type" value="Genomic_DNA"/>
</dbReference>
<gene>
    <name evidence="1" type="ORF">SAMN05421510_10941</name>
</gene>
<evidence type="ECO:0000313" key="1">
    <source>
        <dbReference type="EMBL" id="SEQ58703.1"/>
    </source>
</evidence>
<sequence>MTCNKCHLENFLCRYSKILAVVQRSYPDYQTVWQLAHNWANADPNETDTDAISPKLREHIIRLISLRSTDLLDAKIPA</sequence>
<accession>A0A1H9H8V6</accession>
<dbReference type="AlphaFoldDB" id="A0A1H9H8V6"/>
<protein>
    <submittedName>
        <fullName evidence="1">Uncharacterized protein</fullName>
    </submittedName>
</protein>
<evidence type="ECO:0000313" key="2">
    <source>
        <dbReference type="Proteomes" id="UP000181998"/>
    </source>
</evidence>
<reference evidence="1 2" key="1">
    <citation type="submission" date="2016-10" db="EMBL/GenBank/DDBJ databases">
        <authorList>
            <person name="de Groot N.N."/>
        </authorList>
    </citation>
    <scope>NUCLEOTIDE SEQUENCE [LARGE SCALE GENOMIC DNA]</scope>
    <source>
        <strain evidence="1 2">Nm9</strain>
    </source>
</reference>
<proteinExistence type="predicted"/>
<name>A0A1H9H8V6_9PROT</name>